<dbReference type="PROSITE" id="PS01053">
    <property type="entry name" value="ARGINASE_1"/>
    <property type="match status" value="1"/>
</dbReference>
<evidence type="ECO:0000313" key="6">
    <source>
        <dbReference type="EMBL" id="KYH30433.1"/>
    </source>
</evidence>
<evidence type="ECO:0000256" key="4">
    <source>
        <dbReference type="PIRSR" id="PIRSR036979-1"/>
    </source>
</evidence>
<keyword evidence="3 5" id="KW-0378">Hydrolase</keyword>
<feature type="binding site" evidence="4">
    <location>
        <position position="185"/>
    </location>
    <ligand>
        <name>Mn(2+)</name>
        <dbReference type="ChEBI" id="CHEBI:29035"/>
        <label>1</label>
    </ligand>
</feature>
<protein>
    <submittedName>
        <fullName evidence="6">Agmatinase</fullName>
        <ecNumber evidence="6">3.5.3.11</ecNumber>
    </submittedName>
</protein>
<feature type="binding site" evidence="4">
    <location>
        <position position="187"/>
    </location>
    <ligand>
        <name>Mn(2+)</name>
        <dbReference type="ChEBI" id="CHEBI:29035"/>
        <label>1</label>
    </ligand>
</feature>
<proteinExistence type="inferred from homology"/>
<comment type="cofactor">
    <cofactor evidence="4">
        <name>Mn(2+)</name>
        <dbReference type="ChEBI" id="CHEBI:29035"/>
    </cofactor>
    <text evidence="4">Binds 2 manganese ions per subunit.</text>
</comment>
<keyword evidence="4" id="KW-0464">Manganese</keyword>
<organism evidence="6 7">
    <name type="scientific">Clostridium tepidiprofundi DSM 19306</name>
    <dbReference type="NCBI Taxonomy" id="1121338"/>
    <lineage>
        <taxon>Bacteria</taxon>
        <taxon>Bacillati</taxon>
        <taxon>Bacillota</taxon>
        <taxon>Clostridia</taxon>
        <taxon>Eubacteriales</taxon>
        <taxon>Clostridiaceae</taxon>
        <taxon>Clostridium</taxon>
    </lineage>
</organism>
<name>A0A151AS78_9CLOT</name>
<dbReference type="Pfam" id="PF00491">
    <property type="entry name" value="Arginase"/>
    <property type="match status" value="1"/>
</dbReference>
<keyword evidence="2 4" id="KW-0479">Metal-binding</keyword>
<dbReference type="EMBL" id="LTBA01000079">
    <property type="protein sequence ID" value="KYH30433.1"/>
    <property type="molecule type" value="Genomic_DNA"/>
</dbReference>
<evidence type="ECO:0000256" key="5">
    <source>
        <dbReference type="RuleBase" id="RU003684"/>
    </source>
</evidence>
<dbReference type="Proteomes" id="UP000075531">
    <property type="component" value="Unassembled WGS sequence"/>
</dbReference>
<feature type="binding site" evidence="4">
    <location>
        <position position="183"/>
    </location>
    <ligand>
        <name>Mn(2+)</name>
        <dbReference type="ChEBI" id="CHEBI:29035"/>
        <label>1</label>
    </ligand>
</feature>
<dbReference type="GO" id="GO:0008783">
    <property type="term" value="F:agmatinase activity"/>
    <property type="evidence" value="ECO:0007669"/>
    <property type="project" value="UniProtKB-EC"/>
</dbReference>
<comment type="caution">
    <text evidence="6">The sequence shown here is derived from an EMBL/GenBank/DDBJ whole genome shotgun (WGS) entry which is preliminary data.</text>
</comment>
<dbReference type="RefSeq" id="WP_066827458.1">
    <property type="nucleotide sequence ID" value="NZ_LTBA01000079.1"/>
</dbReference>
<dbReference type="GO" id="GO:0046872">
    <property type="term" value="F:metal ion binding"/>
    <property type="evidence" value="ECO:0007669"/>
    <property type="project" value="UniProtKB-KW"/>
</dbReference>
<keyword evidence="7" id="KW-1185">Reference proteome</keyword>
<dbReference type="OrthoDB" id="9788689at2"/>
<dbReference type="Gene3D" id="3.40.800.10">
    <property type="entry name" value="Ureohydrolase domain"/>
    <property type="match status" value="1"/>
</dbReference>
<dbReference type="InterPro" id="IPR023696">
    <property type="entry name" value="Ureohydrolase_dom_sf"/>
</dbReference>
<dbReference type="PIRSF" id="PIRSF036979">
    <property type="entry name" value="Arginase"/>
    <property type="match status" value="1"/>
</dbReference>
<sequence>MSIDECLNNFDISKNDVLNIIDELSELGVLCNNTNSKVESYFANTNSNSSFFDAPRNRNKNQICLLGIPYDGAVTGASGCKLSPDKIRNLTSGYANQYIRIDGNLENYRPNINVYMNQAVFDLGNLLYIAGESSSDLHDRLEKLYALQIKQFPNKIVCIGGDHSITYPILKCFKRKIKFVKIDAHYDSDTIINGIVNHANFVTAIQNMDNVDEIIHVGVREAWKPIFSNEKIKVITSDDIKRKDLSDLFLDFSQGDYDFYISIDIDVLDPTIAPGTGFTIPFGLDIIDIFRIIKHINNIGNIVGMDIVEFNPLLDKNNMTGYAVIEILRFIIEILS</sequence>
<accession>A0A151AS78</accession>
<dbReference type="EC" id="3.5.3.11" evidence="6"/>
<dbReference type="PROSITE" id="PS51409">
    <property type="entry name" value="ARGINASE_2"/>
    <property type="match status" value="1"/>
</dbReference>
<dbReference type="InterPro" id="IPR020855">
    <property type="entry name" value="Ureohydrolase_Mn_BS"/>
</dbReference>
<dbReference type="AlphaFoldDB" id="A0A151AS78"/>
<feature type="binding site" evidence="4">
    <location>
        <position position="163"/>
    </location>
    <ligand>
        <name>Mn(2+)</name>
        <dbReference type="ChEBI" id="CHEBI:29035"/>
        <label>1</label>
    </ligand>
</feature>
<gene>
    <name evidence="6" type="primary">speB_2</name>
    <name evidence="6" type="ORF">CLTEP_26690</name>
</gene>
<feature type="binding site" evidence="4">
    <location>
        <position position="264"/>
    </location>
    <ligand>
        <name>Mn(2+)</name>
        <dbReference type="ChEBI" id="CHEBI:29035"/>
        <label>1</label>
    </ligand>
</feature>
<evidence type="ECO:0000256" key="3">
    <source>
        <dbReference type="ARBA" id="ARBA00022801"/>
    </source>
</evidence>
<dbReference type="PATRIC" id="fig|1121338.3.peg.2784"/>
<evidence type="ECO:0000256" key="2">
    <source>
        <dbReference type="ARBA" id="ARBA00022723"/>
    </source>
</evidence>
<evidence type="ECO:0000313" key="7">
    <source>
        <dbReference type="Proteomes" id="UP000075531"/>
    </source>
</evidence>
<reference evidence="6 7" key="1">
    <citation type="submission" date="2016-02" db="EMBL/GenBank/DDBJ databases">
        <title>Genome sequence of Clostridium tepidiprofundi DSM 19306.</title>
        <authorList>
            <person name="Poehlein A."/>
            <person name="Daniel R."/>
        </authorList>
    </citation>
    <scope>NUCLEOTIDE SEQUENCE [LARGE SCALE GENOMIC DNA]</scope>
    <source>
        <strain evidence="6 7">DSM 19306</strain>
    </source>
</reference>
<comment type="similarity">
    <text evidence="1">Belongs to the arginase family. Agmatinase subfamily.</text>
</comment>
<dbReference type="STRING" id="1121338.CLTEP_26690"/>
<dbReference type="InterPro" id="IPR006035">
    <property type="entry name" value="Ureohydrolase"/>
</dbReference>
<dbReference type="PANTHER" id="PTHR11358">
    <property type="entry name" value="ARGINASE/AGMATINASE"/>
    <property type="match status" value="1"/>
</dbReference>
<dbReference type="PANTHER" id="PTHR11358:SF26">
    <property type="entry name" value="GUANIDINO ACID HYDROLASE, MITOCHONDRIAL"/>
    <property type="match status" value="1"/>
</dbReference>
<evidence type="ECO:0000256" key="1">
    <source>
        <dbReference type="ARBA" id="ARBA00009227"/>
    </source>
</evidence>
<feature type="binding site" evidence="4">
    <location>
        <position position="266"/>
    </location>
    <ligand>
        <name>Mn(2+)</name>
        <dbReference type="ChEBI" id="CHEBI:29035"/>
        <label>1</label>
    </ligand>
</feature>
<dbReference type="GO" id="GO:0033389">
    <property type="term" value="P:putrescine biosynthetic process from arginine, via agmatine"/>
    <property type="evidence" value="ECO:0007669"/>
    <property type="project" value="TreeGrafter"/>
</dbReference>
<dbReference type="SUPFAM" id="SSF52768">
    <property type="entry name" value="Arginase/deacetylase"/>
    <property type="match status" value="1"/>
</dbReference>